<name>A0A4S8L6J2_DENBC</name>
<protein>
    <submittedName>
        <fullName evidence="2">Uncharacterized protein</fullName>
    </submittedName>
</protein>
<proteinExistence type="predicted"/>
<keyword evidence="1" id="KW-0472">Membrane</keyword>
<organism evidence="2 3">
    <name type="scientific">Dendrothele bispora (strain CBS 962.96)</name>
    <dbReference type="NCBI Taxonomy" id="1314807"/>
    <lineage>
        <taxon>Eukaryota</taxon>
        <taxon>Fungi</taxon>
        <taxon>Dikarya</taxon>
        <taxon>Basidiomycota</taxon>
        <taxon>Agaricomycotina</taxon>
        <taxon>Agaricomycetes</taxon>
        <taxon>Agaricomycetidae</taxon>
        <taxon>Agaricales</taxon>
        <taxon>Agaricales incertae sedis</taxon>
        <taxon>Dendrothele</taxon>
    </lineage>
</organism>
<dbReference type="OrthoDB" id="2961224at2759"/>
<dbReference type="EMBL" id="ML179623">
    <property type="protein sequence ID" value="THU84091.1"/>
    <property type="molecule type" value="Genomic_DNA"/>
</dbReference>
<feature type="transmembrane region" description="Helical" evidence="1">
    <location>
        <begin position="12"/>
        <end position="36"/>
    </location>
</feature>
<gene>
    <name evidence="2" type="ORF">K435DRAFT_807004</name>
</gene>
<reference evidence="2 3" key="1">
    <citation type="journal article" date="2019" name="Nat. Ecol. Evol.">
        <title>Megaphylogeny resolves global patterns of mushroom evolution.</title>
        <authorList>
            <person name="Varga T."/>
            <person name="Krizsan K."/>
            <person name="Foldi C."/>
            <person name="Dima B."/>
            <person name="Sanchez-Garcia M."/>
            <person name="Sanchez-Ramirez S."/>
            <person name="Szollosi G.J."/>
            <person name="Szarkandi J.G."/>
            <person name="Papp V."/>
            <person name="Albert L."/>
            <person name="Andreopoulos W."/>
            <person name="Angelini C."/>
            <person name="Antonin V."/>
            <person name="Barry K.W."/>
            <person name="Bougher N.L."/>
            <person name="Buchanan P."/>
            <person name="Buyck B."/>
            <person name="Bense V."/>
            <person name="Catcheside P."/>
            <person name="Chovatia M."/>
            <person name="Cooper J."/>
            <person name="Damon W."/>
            <person name="Desjardin D."/>
            <person name="Finy P."/>
            <person name="Geml J."/>
            <person name="Haridas S."/>
            <person name="Hughes K."/>
            <person name="Justo A."/>
            <person name="Karasinski D."/>
            <person name="Kautmanova I."/>
            <person name="Kiss B."/>
            <person name="Kocsube S."/>
            <person name="Kotiranta H."/>
            <person name="LaButti K.M."/>
            <person name="Lechner B.E."/>
            <person name="Liimatainen K."/>
            <person name="Lipzen A."/>
            <person name="Lukacs Z."/>
            <person name="Mihaltcheva S."/>
            <person name="Morgado L.N."/>
            <person name="Niskanen T."/>
            <person name="Noordeloos M.E."/>
            <person name="Ohm R.A."/>
            <person name="Ortiz-Santana B."/>
            <person name="Ovrebo C."/>
            <person name="Racz N."/>
            <person name="Riley R."/>
            <person name="Savchenko A."/>
            <person name="Shiryaev A."/>
            <person name="Soop K."/>
            <person name="Spirin V."/>
            <person name="Szebenyi C."/>
            <person name="Tomsovsky M."/>
            <person name="Tulloss R.E."/>
            <person name="Uehling J."/>
            <person name="Grigoriev I.V."/>
            <person name="Vagvolgyi C."/>
            <person name="Papp T."/>
            <person name="Martin F.M."/>
            <person name="Miettinen O."/>
            <person name="Hibbett D.S."/>
            <person name="Nagy L.G."/>
        </authorList>
    </citation>
    <scope>NUCLEOTIDE SEQUENCE [LARGE SCALE GENOMIC DNA]</scope>
    <source>
        <strain evidence="2 3">CBS 962.96</strain>
    </source>
</reference>
<evidence type="ECO:0000313" key="2">
    <source>
        <dbReference type="EMBL" id="THU84091.1"/>
    </source>
</evidence>
<keyword evidence="3" id="KW-1185">Reference proteome</keyword>
<evidence type="ECO:0000313" key="3">
    <source>
        <dbReference type="Proteomes" id="UP000297245"/>
    </source>
</evidence>
<dbReference type="AlphaFoldDB" id="A0A4S8L6J2"/>
<dbReference type="Proteomes" id="UP000297245">
    <property type="component" value="Unassembled WGS sequence"/>
</dbReference>
<keyword evidence="1" id="KW-1133">Transmembrane helix</keyword>
<keyword evidence="1" id="KW-0812">Transmembrane</keyword>
<accession>A0A4S8L6J2</accession>
<evidence type="ECO:0000256" key="1">
    <source>
        <dbReference type="SAM" id="Phobius"/>
    </source>
</evidence>
<sequence>MSSDAESTTIGIYVGTYISAMCFLCGMNDFCSVGVIESLRAFRLLDTVDSAVVPVELYRIAIAKPDQVLSGNVYWAVSVSWLLEAIIEGIVRMFYCFRVWKVSGNKKLVSAIVFLDYSTFMLDYQNPTH</sequence>